<accession>A0A344J767</accession>
<keyword evidence="7" id="KW-1185">Reference proteome</keyword>
<evidence type="ECO:0000313" key="6">
    <source>
        <dbReference type="EMBL" id="AXA84877.1"/>
    </source>
</evidence>
<dbReference type="InterPro" id="IPR052527">
    <property type="entry name" value="Metal_cation-efflux_comp"/>
</dbReference>
<proteinExistence type="predicted"/>
<evidence type="ECO:0000256" key="1">
    <source>
        <dbReference type="ARBA" id="ARBA00004127"/>
    </source>
</evidence>
<dbReference type="InterPro" id="IPR007318">
    <property type="entry name" value="Phopholipid_MeTrfase"/>
</dbReference>
<evidence type="ECO:0000256" key="3">
    <source>
        <dbReference type="ARBA" id="ARBA00022989"/>
    </source>
</evidence>
<keyword evidence="6" id="KW-0489">Methyltransferase</keyword>
<evidence type="ECO:0000256" key="2">
    <source>
        <dbReference type="ARBA" id="ARBA00022692"/>
    </source>
</evidence>
<comment type="subcellular location">
    <subcellularLocation>
        <location evidence="1">Endomembrane system</location>
        <topology evidence="1">Multi-pass membrane protein</topology>
    </subcellularLocation>
</comment>
<reference evidence="7" key="1">
    <citation type="submission" date="2018-05" db="EMBL/GenBank/DDBJ databases">
        <title>Luteimonas pekinense sp. nov., isolated from human Meibomian gland secretions, Beijing, China.</title>
        <authorList>
            <person name="Wen T."/>
            <person name="Bai H."/>
            <person name="Lv H."/>
        </authorList>
    </citation>
    <scope>NUCLEOTIDE SEQUENCE [LARGE SCALE GENOMIC DNA]</scope>
    <source>
        <strain evidence="7">83-4</strain>
    </source>
</reference>
<dbReference type="GO" id="GO:0008168">
    <property type="term" value="F:methyltransferase activity"/>
    <property type="evidence" value="ECO:0007669"/>
    <property type="project" value="UniProtKB-KW"/>
</dbReference>
<dbReference type="PANTHER" id="PTHR43847:SF1">
    <property type="entry name" value="BLL3993 PROTEIN"/>
    <property type="match status" value="1"/>
</dbReference>
<feature type="transmembrane region" description="Helical" evidence="5">
    <location>
        <begin position="127"/>
        <end position="149"/>
    </location>
</feature>
<evidence type="ECO:0000256" key="4">
    <source>
        <dbReference type="ARBA" id="ARBA00023136"/>
    </source>
</evidence>
<name>A0A344J767_9GAMM</name>
<dbReference type="AlphaFoldDB" id="A0A344J767"/>
<dbReference type="EMBL" id="CP029556">
    <property type="protein sequence ID" value="AXA84877.1"/>
    <property type="molecule type" value="Genomic_DNA"/>
</dbReference>
<dbReference type="OrthoDB" id="5293276at2"/>
<keyword evidence="2 5" id="KW-0812">Transmembrane</keyword>
<dbReference type="GO" id="GO:0032259">
    <property type="term" value="P:methylation"/>
    <property type="evidence" value="ECO:0007669"/>
    <property type="project" value="UniProtKB-KW"/>
</dbReference>
<feature type="transmembrane region" description="Helical" evidence="5">
    <location>
        <begin position="6"/>
        <end position="21"/>
    </location>
</feature>
<dbReference type="PANTHER" id="PTHR43847">
    <property type="entry name" value="BLL3993 PROTEIN"/>
    <property type="match status" value="1"/>
</dbReference>
<protein>
    <submittedName>
        <fullName evidence="6">Protein-S-isoprenylcysteine methyltransferase</fullName>
    </submittedName>
</protein>
<keyword evidence="6" id="KW-0808">Transferase</keyword>
<keyword evidence="3 5" id="KW-1133">Transmembrane helix</keyword>
<sequence length="189" mass="21457">MSCSLVFYTLVALWVGLEFWLGRRRRSGGGDASRDDGTLRLLHRVIGASVLVAVLAAYTGWLRWPQPWQSVLFWTGIALMAGGLLLRWISVRTLARWFTVDVAVRDDQRLIQHGPYRWLRHPSYTGALMLFLGMGLALGNVLSLVVLMLPVPLAFLRRIHVEEAALAAHFGEAWTAHARRTWRLVPFVW</sequence>
<evidence type="ECO:0000256" key="5">
    <source>
        <dbReference type="SAM" id="Phobius"/>
    </source>
</evidence>
<dbReference type="GO" id="GO:0012505">
    <property type="term" value="C:endomembrane system"/>
    <property type="evidence" value="ECO:0007669"/>
    <property type="project" value="UniProtKB-SubCell"/>
</dbReference>
<gene>
    <name evidence="6" type="ORF">DCD74_09465</name>
</gene>
<feature type="transmembrane region" description="Helical" evidence="5">
    <location>
        <begin position="71"/>
        <end position="89"/>
    </location>
</feature>
<dbReference type="Pfam" id="PF04191">
    <property type="entry name" value="PEMT"/>
    <property type="match status" value="1"/>
</dbReference>
<dbReference type="RefSeq" id="WP_112927089.1">
    <property type="nucleotide sequence ID" value="NZ_CP029556.1"/>
</dbReference>
<dbReference type="Gene3D" id="1.20.120.1630">
    <property type="match status" value="1"/>
</dbReference>
<keyword evidence="4 5" id="KW-0472">Membrane</keyword>
<dbReference type="Proteomes" id="UP000251842">
    <property type="component" value="Chromosome"/>
</dbReference>
<feature type="transmembrane region" description="Helical" evidence="5">
    <location>
        <begin position="41"/>
        <end position="59"/>
    </location>
</feature>
<evidence type="ECO:0000313" key="7">
    <source>
        <dbReference type="Proteomes" id="UP000251842"/>
    </source>
</evidence>
<organism evidence="6 7">
    <name type="scientific">Solilutibacter oculi</name>
    <dbReference type="NCBI Taxonomy" id="2698682"/>
    <lineage>
        <taxon>Bacteria</taxon>
        <taxon>Pseudomonadati</taxon>
        <taxon>Pseudomonadota</taxon>
        <taxon>Gammaproteobacteria</taxon>
        <taxon>Lysobacterales</taxon>
        <taxon>Lysobacteraceae</taxon>
        <taxon>Solilutibacter</taxon>
    </lineage>
</organism>
<dbReference type="KEGG" id="lue:DCD74_09465"/>